<keyword evidence="2" id="KW-0521">NADP</keyword>
<dbReference type="Pfam" id="PF13561">
    <property type="entry name" value="adh_short_C2"/>
    <property type="match status" value="1"/>
</dbReference>
<dbReference type="PRINTS" id="PR00080">
    <property type="entry name" value="SDRFAMILY"/>
</dbReference>
<dbReference type="EMBL" id="JAPDRK010000004">
    <property type="protein sequence ID" value="KAJ9612973.1"/>
    <property type="molecule type" value="Genomic_DNA"/>
</dbReference>
<sequence>MSSSGHLAESGGSLSGKVAVVSGSSQGIGAAIASELASRGANVVINYPSPSWKGGAEKVLHDLEVPGIIVEADLSTIDGPKKLVTETVEAFGRLDILINNAGVIAAAPLEEQTLEQWDALVNLNGRGVFLLTKATIEHITRGSGRIVNIVSTSSKHPGIGQTIYAGTKGMVESFTRCWAKELPPKYGCTVNAVSPGPTSTAGLAEARDAKKEISSFLDSAYSQTPVSARPGAPSEIAYAVAMLCEEKARWINGTHVVVSGGLVID</sequence>
<keyword evidence="3" id="KW-0560">Oxidoreductase</keyword>
<dbReference type="Proteomes" id="UP001172673">
    <property type="component" value="Unassembled WGS sequence"/>
</dbReference>
<dbReference type="SUPFAM" id="SSF51735">
    <property type="entry name" value="NAD(P)-binding Rossmann-fold domains"/>
    <property type="match status" value="1"/>
</dbReference>
<evidence type="ECO:0000256" key="3">
    <source>
        <dbReference type="ARBA" id="ARBA00023002"/>
    </source>
</evidence>
<protein>
    <submittedName>
        <fullName evidence="4">Uncharacterized protein</fullName>
    </submittedName>
</protein>
<comment type="similarity">
    <text evidence="1">Belongs to the short-chain dehydrogenases/reductases (SDR) family.</text>
</comment>
<dbReference type="Gene3D" id="3.40.50.720">
    <property type="entry name" value="NAD(P)-binding Rossmann-like Domain"/>
    <property type="match status" value="1"/>
</dbReference>
<dbReference type="PANTHER" id="PTHR48107:SF7">
    <property type="entry name" value="RE15974P"/>
    <property type="match status" value="1"/>
</dbReference>
<dbReference type="GO" id="GO:0016614">
    <property type="term" value="F:oxidoreductase activity, acting on CH-OH group of donors"/>
    <property type="evidence" value="ECO:0007669"/>
    <property type="project" value="UniProtKB-ARBA"/>
</dbReference>
<dbReference type="FunFam" id="3.40.50.720:FF:000084">
    <property type="entry name" value="Short-chain dehydrogenase reductase"/>
    <property type="match status" value="1"/>
</dbReference>
<evidence type="ECO:0000313" key="5">
    <source>
        <dbReference type="Proteomes" id="UP001172673"/>
    </source>
</evidence>
<reference evidence="4" key="1">
    <citation type="submission" date="2022-10" db="EMBL/GenBank/DDBJ databases">
        <title>Culturing micro-colonial fungi from biological soil crusts in the Mojave desert and describing Neophaeococcomyces mojavensis, and introducing the new genera and species Taxawa tesnikishii.</title>
        <authorList>
            <person name="Kurbessoian T."/>
            <person name="Stajich J.E."/>
        </authorList>
    </citation>
    <scope>NUCLEOTIDE SEQUENCE</scope>
    <source>
        <strain evidence="4">TK_41</strain>
    </source>
</reference>
<gene>
    <name evidence="4" type="ORF">H2200_002914</name>
</gene>
<keyword evidence="5" id="KW-1185">Reference proteome</keyword>
<dbReference type="InterPro" id="IPR036291">
    <property type="entry name" value="NAD(P)-bd_dom_sf"/>
</dbReference>
<comment type="caution">
    <text evidence="4">The sequence shown here is derived from an EMBL/GenBank/DDBJ whole genome shotgun (WGS) entry which is preliminary data.</text>
</comment>
<dbReference type="PANTHER" id="PTHR48107">
    <property type="entry name" value="NADPH-DEPENDENT ALDEHYDE REDUCTASE-LIKE PROTEIN, CHLOROPLASTIC-RELATED"/>
    <property type="match status" value="1"/>
</dbReference>
<proteinExistence type="inferred from homology"/>
<evidence type="ECO:0000313" key="4">
    <source>
        <dbReference type="EMBL" id="KAJ9612973.1"/>
    </source>
</evidence>
<dbReference type="AlphaFoldDB" id="A0AA38XGC7"/>
<dbReference type="PRINTS" id="PR00081">
    <property type="entry name" value="GDHRDH"/>
</dbReference>
<accession>A0AA38XGC7</accession>
<name>A0AA38XGC7_9EURO</name>
<evidence type="ECO:0000256" key="2">
    <source>
        <dbReference type="ARBA" id="ARBA00022857"/>
    </source>
</evidence>
<organism evidence="4 5">
    <name type="scientific">Cladophialophora chaetospira</name>
    <dbReference type="NCBI Taxonomy" id="386627"/>
    <lineage>
        <taxon>Eukaryota</taxon>
        <taxon>Fungi</taxon>
        <taxon>Dikarya</taxon>
        <taxon>Ascomycota</taxon>
        <taxon>Pezizomycotina</taxon>
        <taxon>Eurotiomycetes</taxon>
        <taxon>Chaetothyriomycetidae</taxon>
        <taxon>Chaetothyriales</taxon>
        <taxon>Herpotrichiellaceae</taxon>
        <taxon>Cladophialophora</taxon>
    </lineage>
</organism>
<evidence type="ECO:0000256" key="1">
    <source>
        <dbReference type="ARBA" id="ARBA00006484"/>
    </source>
</evidence>
<dbReference type="InterPro" id="IPR002347">
    <property type="entry name" value="SDR_fam"/>
</dbReference>